<dbReference type="AlphaFoldDB" id="A0A165DI50"/>
<feature type="domain" description="MIOS-like alpha-solenoid" evidence="6">
    <location>
        <begin position="722"/>
        <end position="872"/>
    </location>
</feature>
<keyword evidence="2" id="KW-0853">WD repeat</keyword>
<organism evidence="7 8">
    <name type="scientific">Calocera cornea HHB12733</name>
    <dbReference type="NCBI Taxonomy" id="1353952"/>
    <lineage>
        <taxon>Eukaryota</taxon>
        <taxon>Fungi</taxon>
        <taxon>Dikarya</taxon>
        <taxon>Basidiomycota</taxon>
        <taxon>Agaricomycotina</taxon>
        <taxon>Dacrymycetes</taxon>
        <taxon>Dacrymycetales</taxon>
        <taxon>Dacrymycetaceae</taxon>
        <taxon>Calocera</taxon>
    </lineage>
</organism>
<dbReference type="InterPro" id="IPR037593">
    <property type="entry name" value="MIOS/Sea4"/>
</dbReference>
<feature type="compositionally biased region" description="Low complexity" evidence="4">
    <location>
        <begin position="486"/>
        <end position="495"/>
    </location>
</feature>
<keyword evidence="3" id="KW-0677">Repeat</keyword>
<dbReference type="InterPro" id="IPR015943">
    <property type="entry name" value="WD40/YVTN_repeat-like_dom_sf"/>
</dbReference>
<feature type="region of interest" description="Disordered" evidence="4">
    <location>
        <begin position="322"/>
        <end position="348"/>
    </location>
</feature>
<dbReference type="PANTHER" id="PTHR16453">
    <property type="entry name" value="WD40 DOMAIN-CONTAINING PROTEIN MIO FAMILY MEMBER"/>
    <property type="match status" value="1"/>
</dbReference>
<dbReference type="SUPFAM" id="SSF50978">
    <property type="entry name" value="WD40 repeat-like"/>
    <property type="match status" value="1"/>
</dbReference>
<dbReference type="CDD" id="cd16691">
    <property type="entry name" value="mRING-H2-C3H3C2_Mio"/>
    <property type="match status" value="1"/>
</dbReference>
<feature type="compositionally biased region" description="Polar residues" evidence="4">
    <location>
        <begin position="460"/>
        <end position="474"/>
    </location>
</feature>
<dbReference type="InterPro" id="IPR036322">
    <property type="entry name" value="WD40_repeat_dom_sf"/>
</dbReference>
<dbReference type="InterPro" id="IPR049092">
    <property type="entry name" value="MIOS_a-sol"/>
</dbReference>
<dbReference type="Pfam" id="PF17034">
    <property type="entry name" value="zinc_ribbon_16"/>
    <property type="match status" value="1"/>
</dbReference>
<accession>A0A165DI50</accession>
<dbReference type="Pfam" id="PF21719">
    <property type="entry name" value="MIOS_a-sol"/>
    <property type="match status" value="1"/>
</dbReference>
<gene>
    <name evidence="7" type="ORF">CALCODRAFT_520436</name>
</gene>
<feature type="domain" description="GATOR2 complex protein MIO zinc-ribbon like" evidence="5">
    <location>
        <begin position="1022"/>
        <end position="1110"/>
    </location>
</feature>
<feature type="region of interest" description="Disordered" evidence="4">
    <location>
        <begin position="675"/>
        <end position="695"/>
    </location>
</feature>
<dbReference type="Pfam" id="PF21720">
    <property type="entry name" value="MIOS_WD40"/>
    <property type="match status" value="1"/>
</dbReference>
<evidence type="ECO:0000256" key="1">
    <source>
        <dbReference type="ARBA" id="ARBA00009713"/>
    </source>
</evidence>
<feature type="region of interest" description="Disordered" evidence="4">
    <location>
        <begin position="447"/>
        <end position="586"/>
    </location>
</feature>
<sequence length="1115" mass="123225">MFSTASEKVQGTRRLDQVIWDPRGTDRFIVGGGTDVKMYEWVPDEGRIKLVTVQTDLQYMKALAWSPSMVYQDLVAVGLSSGRVELMRLNPGNAAAADRRNHVDAVRTVSLTPKAQRACHALAFSTVDPNYLAVGLDKVRNESSLIIFDVEHSSTSLGPSRIPSPSIRPQPLLNQRGSGSSFKGETPALQAYASAELVHSISWVPATHTLVLAGMSQKYIRLYDLRDNVAATGYSQFWSTKWANGLCFDPFDNNMFASYGDDSRVCVWDRRRLTDPVLYLNDVDPRDGNRHRTISSIAWSPTHRGTLVSLARDSTTLRIWNIATSERPAEERPASSDESKSERARSQSVASIASTTDYSISGGSGIYLPNPPILVGAKKSVPVIYPITSFAFVPHGSPTNSSAHVVTLGKEGRNIDIKPLTSFCQHIWGSGGHLAVASESSLRVWQPVPSTDPPTVPPSLRTNGISRGNPSVAVNGSALDDRLNGRRTITRISSRTHLRPSALVGRGDSPASLPRAPLSRSAASPTRDTDGTATPRPPLRALPSTSTIMAEATSVPALAGPTEEPEPVRDSVPPTRRRRRRSSGTVDRVLGGDIGLTMLRRAKLGYGLESARDNANIVSNDENQDSEYLHDLWIWIEEHHAALIGESSPENIRALGFDFSVHGVMGIWDGFDGAKPPSETPYSSPDAPHYPFPRRSDSPFDASHGDFDEAISRMVSLAKLGNKQISHLASSTHRNRRLLALSLCGWCLSDEELFHAMHEWEETGQHAKAACWSLFTHNVNKAVDILMRSGDEQCRAFSAAVAGFDDQRDKDPDGAIDSRTQRWRDQCEKLIVRTQDPYLRTLLQYMVTDGWLDVLDEQSLPLKDRLGIAFLFLHDDQISSWLHRLSKRKGSKGHIDALLITGLTAPGVDLLQAYVDFHGDVQTAAILGTLASPSLRSDSRIDRWVEAYHDLLDRWRLFHERCQFDIERGRMIQDAIEQHELEPYEWTERQVMIRCHFCGKIVNPNAPLPVIQPGKEERPLVNFCPSCKSKLPNCSICLMPVGMPSDFVRDAGLRMDNQIRDTLDSGMVFCMTCRHGGHAAHILDWFHGTGRPDGKGHEVCAVADCTCRCADPSMD</sequence>
<dbReference type="EMBL" id="KV424053">
    <property type="protein sequence ID" value="KZT52850.1"/>
    <property type="molecule type" value="Genomic_DNA"/>
</dbReference>
<evidence type="ECO:0000259" key="5">
    <source>
        <dbReference type="Pfam" id="PF17034"/>
    </source>
</evidence>
<protein>
    <submittedName>
        <fullName evidence="7">WD40 repeat-like protein</fullName>
    </submittedName>
</protein>
<dbReference type="SMART" id="SM00320">
    <property type="entry name" value="WD40"/>
    <property type="match status" value="4"/>
</dbReference>
<evidence type="ECO:0000313" key="8">
    <source>
        <dbReference type="Proteomes" id="UP000076842"/>
    </source>
</evidence>
<name>A0A165DI50_9BASI</name>
<dbReference type="Proteomes" id="UP000076842">
    <property type="component" value="Unassembled WGS sequence"/>
</dbReference>
<evidence type="ECO:0000256" key="2">
    <source>
        <dbReference type="ARBA" id="ARBA00022574"/>
    </source>
</evidence>
<dbReference type="OrthoDB" id="341486at2759"/>
<evidence type="ECO:0000313" key="7">
    <source>
        <dbReference type="EMBL" id="KZT52850.1"/>
    </source>
</evidence>
<dbReference type="GO" id="GO:0005737">
    <property type="term" value="C:cytoplasm"/>
    <property type="evidence" value="ECO:0007669"/>
    <property type="project" value="TreeGrafter"/>
</dbReference>
<evidence type="ECO:0000259" key="6">
    <source>
        <dbReference type="Pfam" id="PF21719"/>
    </source>
</evidence>
<dbReference type="Gene3D" id="2.130.10.10">
    <property type="entry name" value="YVTN repeat-like/Quinoprotein amine dehydrogenase"/>
    <property type="match status" value="1"/>
</dbReference>
<evidence type="ECO:0000256" key="4">
    <source>
        <dbReference type="SAM" id="MobiDB-lite"/>
    </source>
</evidence>
<dbReference type="InParanoid" id="A0A165DI50"/>
<dbReference type="InterPro" id="IPR001680">
    <property type="entry name" value="WD40_rpt"/>
</dbReference>
<proteinExistence type="inferred from homology"/>
<evidence type="ECO:0000256" key="3">
    <source>
        <dbReference type="ARBA" id="ARBA00022737"/>
    </source>
</evidence>
<comment type="similarity">
    <text evidence="1">Belongs to the WD repeat mio family.</text>
</comment>
<reference evidence="7 8" key="1">
    <citation type="journal article" date="2016" name="Mol. Biol. Evol.">
        <title>Comparative Genomics of Early-Diverging Mushroom-Forming Fungi Provides Insights into the Origins of Lignocellulose Decay Capabilities.</title>
        <authorList>
            <person name="Nagy L.G."/>
            <person name="Riley R."/>
            <person name="Tritt A."/>
            <person name="Adam C."/>
            <person name="Daum C."/>
            <person name="Floudas D."/>
            <person name="Sun H."/>
            <person name="Yadav J.S."/>
            <person name="Pangilinan J."/>
            <person name="Larsson K.H."/>
            <person name="Matsuura K."/>
            <person name="Barry K."/>
            <person name="Labutti K."/>
            <person name="Kuo R."/>
            <person name="Ohm R.A."/>
            <person name="Bhattacharya S.S."/>
            <person name="Shirouzu T."/>
            <person name="Yoshinaga Y."/>
            <person name="Martin F.M."/>
            <person name="Grigoriev I.V."/>
            <person name="Hibbett D.S."/>
        </authorList>
    </citation>
    <scope>NUCLEOTIDE SEQUENCE [LARGE SCALE GENOMIC DNA]</scope>
    <source>
        <strain evidence="7 8">HHB12733</strain>
    </source>
</reference>
<dbReference type="InterPro" id="IPR031488">
    <property type="entry name" value="Zn_ribbon_mio"/>
</dbReference>
<feature type="compositionally biased region" description="Basic and acidic residues" evidence="4">
    <location>
        <begin position="327"/>
        <end position="345"/>
    </location>
</feature>
<dbReference type="PANTHER" id="PTHR16453:SF9">
    <property type="entry name" value="GATOR COMPLEX PROTEIN MIOS"/>
    <property type="match status" value="1"/>
</dbReference>
<keyword evidence="8" id="KW-1185">Reference proteome</keyword>
<dbReference type="GO" id="GO:1904263">
    <property type="term" value="P:positive regulation of TORC1 signaling"/>
    <property type="evidence" value="ECO:0007669"/>
    <property type="project" value="TreeGrafter"/>
</dbReference>
<dbReference type="STRING" id="1353952.A0A165DI50"/>